<dbReference type="Gene3D" id="3.40.50.720">
    <property type="entry name" value="NAD(P)-binding Rossmann-like Domain"/>
    <property type="match status" value="1"/>
</dbReference>
<dbReference type="InterPro" id="IPR016040">
    <property type="entry name" value="NAD(P)-bd_dom"/>
</dbReference>
<protein>
    <submittedName>
        <fullName evidence="2">NAD-dependent dehydratase</fullName>
    </submittedName>
</protein>
<organism evidence="2 3">
    <name type="scientific">Microlunatus endophyticus</name>
    <dbReference type="NCBI Taxonomy" id="1716077"/>
    <lineage>
        <taxon>Bacteria</taxon>
        <taxon>Bacillati</taxon>
        <taxon>Actinomycetota</taxon>
        <taxon>Actinomycetes</taxon>
        <taxon>Propionibacteriales</taxon>
        <taxon>Propionibacteriaceae</taxon>
        <taxon>Microlunatus</taxon>
    </lineage>
</organism>
<dbReference type="AlphaFoldDB" id="A0A917S0E6"/>
<dbReference type="PANTHER" id="PTHR15020:SF50">
    <property type="entry name" value="UPF0659 PROTEIN YMR090W"/>
    <property type="match status" value="1"/>
</dbReference>
<dbReference type="EMBL" id="BMMZ01000001">
    <property type="protein sequence ID" value="GGL46570.1"/>
    <property type="molecule type" value="Genomic_DNA"/>
</dbReference>
<dbReference type="Proteomes" id="UP000613840">
    <property type="component" value="Unassembled WGS sequence"/>
</dbReference>
<gene>
    <name evidence="2" type="ORF">GCM10011575_00570</name>
</gene>
<evidence type="ECO:0000259" key="1">
    <source>
        <dbReference type="Pfam" id="PF13460"/>
    </source>
</evidence>
<dbReference type="SUPFAM" id="SSF51735">
    <property type="entry name" value="NAD(P)-binding Rossmann-fold domains"/>
    <property type="match status" value="1"/>
</dbReference>
<comment type="caution">
    <text evidence="2">The sequence shown here is derived from an EMBL/GenBank/DDBJ whole genome shotgun (WGS) entry which is preliminary data.</text>
</comment>
<dbReference type="InterPro" id="IPR036291">
    <property type="entry name" value="NAD(P)-bd_dom_sf"/>
</dbReference>
<proteinExistence type="predicted"/>
<dbReference type="Pfam" id="PF13460">
    <property type="entry name" value="NAD_binding_10"/>
    <property type="match status" value="1"/>
</dbReference>
<evidence type="ECO:0000313" key="3">
    <source>
        <dbReference type="Proteomes" id="UP000613840"/>
    </source>
</evidence>
<evidence type="ECO:0000313" key="2">
    <source>
        <dbReference type="EMBL" id="GGL46570.1"/>
    </source>
</evidence>
<accession>A0A917S0E6</accession>
<feature type="domain" description="NAD(P)-binding" evidence="1">
    <location>
        <begin position="7"/>
        <end position="194"/>
    </location>
</feature>
<reference evidence="2" key="1">
    <citation type="journal article" date="2014" name="Int. J. Syst. Evol. Microbiol.">
        <title>Complete genome sequence of Corynebacterium casei LMG S-19264T (=DSM 44701T), isolated from a smear-ripened cheese.</title>
        <authorList>
            <consortium name="US DOE Joint Genome Institute (JGI-PGF)"/>
            <person name="Walter F."/>
            <person name="Albersmeier A."/>
            <person name="Kalinowski J."/>
            <person name="Ruckert C."/>
        </authorList>
    </citation>
    <scope>NUCLEOTIDE SEQUENCE</scope>
    <source>
        <strain evidence="2">CGMCC 4.7306</strain>
    </source>
</reference>
<name>A0A917S0E6_9ACTN</name>
<reference evidence="2" key="2">
    <citation type="submission" date="2020-09" db="EMBL/GenBank/DDBJ databases">
        <authorList>
            <person name="Sun Q."/>
            <person name="Zhou Y."/>
        </authorList>
    </citation>
    <scope>NUCLEOTIDE SEQUENCE</scope>
    <source>
        <strain evidence="2">CGMCC 4.7306</strain>
    </source>
</reference>
<dbReference type="CDD" id="cd05243">
    <property type="entry name" value="SDR_a5"/>
    <property type="match status" value="1"/>
</dbReference>
<keyword evidence="3" id="KW-1185">Reference proteome</keyword>
<sequence length="222" mass="22704">MKVLIAGGHGKIALLLARQLSAAGHQAYNLVRNADHAPELRATGAEPVLFDLERGSADDLGPVLADVDAVVFAAGAGPGSGLERKYSVDLGGSVLLADACRAAGVRAFVQISTIGAGEPPAAGSDEVWAAYLDAKTKAEDDLRARDLDWTIVRPGRLTDDPGTGRVRLENAPAAPGSVPRADVAAVITELLINPAPGRTLVLTGGDVPVGAAVAALRREQIG</sequence>
<dbReference type="PANTHER" id="PTHR15020">
    <property type="entry name" value="FLAVIN REDUCTASE-RELATED"/>
    <property type="match status" value="1"/>
</dbReference>